<dbReference type="EMBL" id="JACHJJ010000007">
    <property type="protein sequence ID" value="MBB5963419.1"/>
    <property type="molecule type" value="Genomic_DNA"/>
</dbReference>
<dbReference type="InterPro" id="IPR029068">
    <property type="entry name" value="Glyas_Bleomycin-R_OHBP_Dase"/>
</dbReference>
<feature type="domain" description="VOC" evidence="1">
    <location>
        <begin position="139"/>
        <end position="254"/>
    </location>
</feature>
<dbReference type="Proteomes" id="UP000562352">
    <property type="component" value="Unassembled WGS sequence"/>
</dbReference>
<sequence length="268" mass="28582">MPERSGHEHGVPCWVELSSTDVSLSVGFYRELFGWEAAFDDGPEPGGYGRFRMSGRLVAGITPSLGGDAPAAWNTYVAVDDAAAAMARVRAAGGEVVLEPVKVRERGVMAAFTDPSGAFLAVWQPGEDHGVELVAEPGAFAWCELSSRDTAAALSFYRQVFGWQARDMGVGGVEYTQWRAHGRPVAGMTAIGADVRAEVPSHWRTYFAVADADAAVAKVRELGGRVFAEPVKTVGGLVAVMTDPEFATFAVIVLPEPAVLEKIRESPL</sequence>
<dbReference type="CDD" id="cd07247">
    <property type="entry name" value="SgaA_N_like"/>
    <property type="match status" value="1"/>
</dbReference>
<reference evidence="2 3" key="1">
    <citation type="submission" date="2020-08" db="EMBL/GenBank/DDBJ databases">
        <title>Genomic Encyclopedia of Type Strains, Phase III (KMG-III): the genomes of soil and plant-associated and newly described type strains.</title>
        <authorList>
            <person name="Whitman W."/>
        </authorList>
    </citation>
    <scope>NUCLEOTIDE SEQUENCE [LARGE SCALE GENOMIC DNA]</scope>
    <source>
        <strain evidence="2 3">CECT 3303</strain>
    </source>
</reference>
<protein>
    <recommendedName>
        <fullName evidence="1">VOC domain-containing protein</fullName>
    </recommendedName>
</protein>
<dbReference type="AlphaFoldDB" id="A0A841D1Q8"/>
<dbReference type="InterPro" id="IPR037523">
    <property type="entry name" value="VOC_core"/>
</dbReference>
<dbReference type="PROSITE" id="PS51819">
    <property type="entry name" value="VOC"/>
    <property type="match status" value="2"/>
</dbReference>
<feature type="domain" description="VOC" evidence="1">
    <location>
        <begin position="11"/>
        <end position="125"/>
    </location>
</feature>
<keyword evidence="3" id="KW-1185">Reference proteome</keyword>
<dbReference type="InterPro" id="IPR004360">
    <property type="entry name" value="Glyas_Fos-R_dOase_dom"/>
</dbReference>
<evidence type="ECO:0000313" key="3">
    <source>
        <dbReference type="Proteomes" id="UP000562352"/>
    </source>
</evidence>
<dbReference type="Pfam" id="PF00903">
    <property type="entry name" value="Glyoxalase"/>
    <property type="match status" value="2"/>
</dbReference>
<organism evidence="2 3">
    <name type="scientific">Planomonospora venezuelensis</name>
    <dbReference type="NCBI Taxonomy" id="1999"/>
    <lineage>
        <taxon>Bacteria</taxon>
        <taxon>Bacillati</taxon>
        <taxon>Actinomycetota</taxon>
        <taxon>Actinomycetes</taxon>
        <taxon>Streptosporangiales</taxon>
        <taxon>Streptosporangiaceae</taxon>
        <taxon>Planomonospora</taxon>
    </lineage>
</organism>
<accession>A0A841D1Q8</accession>
<dbReference type="SUPFAM" id="SSF54593">
    <property type="entry name" value="Glyoxalase/Bleomycin resistance protein/Dihydroxybiphenyl dioxygenase"/>
    <property type="match status" value="2"/>
</dbReference>
<evidence type="ECO:0000313" key="2">
    <source>
        <dbReference type="EMBL" id="MBB5963419.1"/>
    </source>
</evidence>
<proteinExistence type="predicted"/>
<dbReference type="RefSeq" id="WP_184941534.1">
    <property type="nucleotide sequence ID" value="NZ_BAAAWZ010000004.1"/>
</dbReference>
<dbReference type="InterPro" id="IPR052164">
    <property type="entry name" value="Anthracycline_SecMetBiosynth"/>
</dbReference>
<evidence type="ECO:0000259" key="1">
    <source>
        <dbReference type="PROSITE" id="PS51819"/>
    </source>
</evidence>
<gene>
    <name evidence="2" type="ORF">FHS22_002698</name>
</gene>
<dbReference type="Gene3D" id="3.10.180.10">
    <property type="entry name" value="2,3-Dihydroxybiphenyl 1,2-Dioxygenase, domain 1"/>
    <property type="match status" value="2"/>
</dbReference>
<dbReference type="PANTHER" id="PTHR33993:SF14">
    <property type="entry name" value="GB|AAF24581.1"/>
    <property type="match status" value="1"/>
</dbReference>
<name>A0A841D1Q8_PLAVE</name>
<comment type="caution">
    <text evidence="2">The sequence shown here is derived from an EMBL/GenBank/DDBJ whole genome shotgun (WGS) entry which is preliminary data.</text>
</comment>
<dbReference type="PANTHER" id="PTHR33993">
    <property type="entry name" value="GLYOXALASE-RELATED"/>
    <property type="match status" value="1"/>
</dbReference>